<dbReference type="Proteomes" id="UP000634435">
    <property type="component" value="Unassembled WGS sequence"/>
</dbReference>
<proteinExistence type="predicted"/>
<accession>A0ABQ2DB37</accession>
<keyword evidence="1" id="KW-1133">Transmembrane helix</keyword>
<dbReference type="RefSeq" id="WP_021289765.1">
    <property type="nucleotide sequence ID" value="NZ_BMPN01000002.1"/>
</dbReference>
<organism evidence="2 3">
    <name type="scientific">Virgibacillus kapii</name>
    <dbReference type="NCBI Taxonomy" id="1638645"/>
    <lineage>
        <taxon>Bacteria</taxon>
        <taxon>Bacillati</taxon>
        <taxon>Bacillota</taxon>
        <taxon>Bacilli</taxon>
        <taxon>Bacillales</taxon>
        <taxon>Bacillaceae</taxon>
        <taxon>Virgibacillus</taxon>
    </lineage>
</organism>
<protein>
    <recommendedName>
        <fullName evidence="4">DUF2304 domain-containing protein</fullName>
    </recommendedName>
</protein>
<dbReference type="EMBL" id="BMPN01000002">
    <property type="protein sequence ID" value="GGJ52212.1"/>
    <property type="molecule type" value="Genomic_DNA"/>
</dbReference>
<keyword evidence="3" id="KW-1185">Reference proteome</keyword>
<evidence type="ECO:0008006" key="4">
    <source>
        <dbReference type="Google" id="ProtNLM"/>
    </source>
</evidence>
<reference evidence="3" key="1">
    <citation type="journal article" date="2019" name="Int. J. Syst. Evol. Microbiol.">
        <title>The Global Catalogue of Microorganisms (GCM) 10K type strain sequencing project: providing services to taxonomists for standard genome sequencing and annotation.</title>
        <authorList>
            <consortium name="The Broad Institute Genomics Platform"/>
            <consortium name="The Broad Institute Genome Sequencing Center for Infectious Disease"/>
            <person name="Wu L."/>
            <person name="Ma J."/>
        </authorList>
    </citation>
    <scope>NUCLEOTIDE SEQUENCE [LARGE SCALE GENOMIC DNA]</scope>
    <source>
        <strain evidence="3">JCM 30071</strain>
    </source>
</reference>
<dbReference type="Pfam" id="PF10066">
    <property type="entry name" value="DUF2304"/>
    <property type="match status" value="1"/>
</dbReference>
<feature type="transmembrane region" description="Helical" evidence="1">
    <location>
        <begin position="34"/>
        <end position="52"/>
    </location>
</feature>
<evidence type="ECO:0000313" key="2">
    <source>
        <dbReference type="EMBL" id="GGJ52212.1"/>
    </source>
</evidence>
<sequence>MNINLFSFLIVCLFFVIVIESVRRGILETKDALIWLFLSVILGILSLSRGLLELIADWLGIVYAPSLLFLFGLLSTIIMIFDLTRRISKLNQKVIHLTQEFALLKEQQRNSSSEFEEKRKENI</sequence>
<comment type="caution">
    <text evidence="2">The sequence shown here is derived from an EMBL/GenBank/DDBJ whole genome shotgun (WGS) entry which is preliminary data.</text>
</comment>
<feature type="transmembrane region" description="Helical" evidence="1">
    <location>
        <begin position="6"/>
        <end position="22"/>
    </location>
</feature>
<evidence type="ECO:0000256" key="1">
    <source>
        <dbReference type="SAM" id="Phobius"/>
    </source>
</evidence>
<dbReference type="InterPro" id="IPR019277">
    <property type="entry name" value="DUF2304"/>
</dbReference>
<name>A0ABQ2DB37_9BACI</name>
<evidence type="ECO:0000313" key="3">
    <source>
        <dbReference type="Proteomes" id="UP000634435"/>
    </source>
</evidence>
<keyword evidence="1" id="KW-0472">Membrane</keyword>
<keyword evidence="1" id="KW-0812">Transmembrane</keyword>
<gene>
    <name evidence="2" type="ORF">GCM10007111_12960</name>
</gene>
<feature type="transmembrane region" description="Helical" evidence="1">
    <location>
        <begin position="58"/>
        <end position="81"/>
    </location>
</feature>